<feature type="chain" id="PRO_5040795955" description="PhaC PHA synthase" evidence="1">
    <location>
        <begin position="20"/>
        <end position="191"/>
    </location>
</feature>
<dbReference type="AlphaFoldDB" id="A0A9W6LLT3"/>
<evidence type="ECO:0000256" key="1">
    <source>
        <dbReference type="SAM" id="SignalP"/>
    </source>
</evidence>
<comment type="caution">
    <text evidence="2">The sequence shown here is derived from an EMBL/GenBank/DDBJ whole genome shotgun (WGS) entry which is preliminary data.</text>
</comment>
<dbReference type="InterPro" id="IPR058093">
    <property type="entry name" value="LA_2272-like"/>
</dbReference>
<organism evidence="2 3">
    <name type="scientific">Propionigenium maris DSM 9537</name>
    <dbReference type="NCBI Taxonomy" id="1123000"/>
    <lineage>
        <taxon>Bacteria</taxon>
        <taxon>Fusobacteriati</taxon>
        <taxon>Fusobacteriota</taxon>
        <taxon>Fusobacteriia</taxon>
        <taxon>Fusobacteriales</taxon>
        <taxon>Fusobacteriaceae</taxon>
        <taxon>Propionigenium</taxon>
    </lineage>
</organism>
<dbReference type="NCBIfam" id="NF047436">
    <property type="entry name" value="LA_2272_repeat"/>
    <property type="match status" value="2"/>
</dbReference>
<evidence type="ECO:0008006" key="4">
    <source>
        <dbReference type="Google" id="ProtNLM"/>
    </source>
</evidence>
<accession>A0A9W6LLT3</accession>
<evidence type="ECO:0000313" key="3">
    <source>
        <dbReference type="Proteomes" id="UP001144471"/>
    </source>
</evidence>
<feature type="signal peptide" evidence="1">
    <location>
        <begin position="1"/>
        <end position="19"/>
    </location>
</feature>
<dbReference type="RefSeq" id="WP_281832615.1">
    <property type="nucleotide sequence ID" value="NZ_BSDY01000001.1"/>
</dbReference>
<dbReference type="EMBL" id="BSDY01000001">
    <property type="protein sequence ID" value="GLI54708.1"/>
    <property type="molecule type" value="Genomic_DNA"/>
</dbReference>
<protein>
    <recommendedName>
        <fullName evidence="4">PhaC PHA synthase</fullName>
    </recommendedName>
</protein>
<name>A0A9W6LLT3_9FUSO</name>
<reference evidence="2" key="1">
    <citation type="submission" date="2022-12" db="EMBL/GenBank/DDBJ databases">
        <title>Reference genome sequencing for broad-spectrum identification of bacterial and archaeal isolates by mass spectrometry.</title>
        <authorList>
            <person name="Sekiguchi Y."/>
            <person name="Tourlousse D.M."/>
        </authorList>
    </citation>
    <scope>NUCLEOTIDE SEQUENCE</scope>
    <source>
        <strain evidence="2">10succ1</strain>
    </source>
</reference>
<dbReference type="Proteomes" id="UP001144471">
    <property type="component" value="Unassembled WGS sequence"/>
</dbReference>
<proteinExistence type="predicted"/>
<keyword evidence="3" id="KW-1185">Reference proteome</keyword>
<keyword evidence="1" id="KW-0732">Signal</keyword>
<evidence type="ECO:0000313" key="2">
    <source>
        <dbReference type="EMBL" id="GLI54708.1"/>
    </source>
</evidence>
<gene>
    <name evidence="2" type="ORF">PM10SUCC1_02230</name>
</gene>
<sequence length="191" mass="20618">MKKIIILLGVMALALTSFAEERETHYFDAAIWAPKLQIHSEESDISGLRLGLFYAEHESVRGVDLSVFASKIKGDFTGLQLGAWYNVVEGSAKGFQIGGANINGYMRGVQLGLVNINGSSEGLQLGGVNKGGETRGVQIGLVNYSEKHSGLMIGLYNHAKVMNGVQIGLANYVGNNETLKVMPLMNFHFGL</sequence>